<keyword evidence="5 7" id="KW-0472">Membrane</keyword>
<evidence type="ECO:0000256" key="2">
    <source>
        <dbReference type="ARBA" id="ARBA00022475"/>
    </source>
</evidence>
<evidence type="ECO:0000256" key="6">
    <source>
        <dbReference type="RuleBase" id="RU000688"/>
    </source>
</evidence>
<keyword evidence="2" id="KW-1003">Cell membrane</keyword>
<dbReference type="Gene3D" id="1.20.1070.10">
    <property type="entry name" value="Rhodopsin 7-helix transmembrane proteins"/>
    <property type="match status" value="1"/>
</dbReference>
<keyword evidence="6" id="KW-0807">Transducer</keyword>
<dbReference type="Pfam" id="PF00001">
    <property type="entry name" value="7tm_1"/>
    <property type="match status" value="1"/>
</dbReference>
<dbReference type="Proteomes" id="UP000515163">
    <property type="component" value="Unplaced"/>
</dbReference>
<evidence type="ECO:0000313" key="10">
    <source>
        <dbReference type="RefSeq" id="XP_031568052.1"/>
    </source>
</evidence>
<dbReference type="InParanoid" id="A0A6P8IML8"/>
<comment type="similarity">
    <text evidence="6">Belongs to the G-protein coupled receptor 1 family.</text>
</comment>
<feature type="domain" description="G-protein coupled receptors family 1 profile" evidence="8">
    <location>
        <begin position="57"/>
        <end position="303"/>
    </location>
</feature>
<feature type="transmembrane region" description="Helical" evidence="7">
    <location>
        <begin position="77"/>
        <end position="97"/>
    </location>
</feature>
<evidence type="ECO:0000256" key="1">
    <source>
        <dbReference type="ARBA" id="ARBA00004651"/>
    </source>
</evidence>
<feature type="transmembrane region" description="Helical" evidence="7">
    <location>
        <begin position="283"/>
        <end position="305"/>
    </location>
</feature>
<sequence>MMTNLLELTNSSSIRAISYFLTCYFIPVNWENPTYVYVMGIVTSTLNALFVVPAFFGNVMVIAAIYRTPSLHSPSNFLICSLAATDFLTGVLCQPLHVVYKVAELSGDFDTFCKGRVAMEVIGWIVSAVSCVTLCMISIERYLALHFHLRYHDIISIPKLILPISISWVIFTLLSVSRFFNTNSSVFTMVNMSILVLSLLLTFWAYAKIYSIVRRHRRQIQSLQRASHLSGNQTEMNSLDFAKYQKSTTTMFLVLGLFLLCYIPFLCVQIASKMVGYTSSIKVAIQFSGTVAFMNASFNPVVYCLRIQHLRCACRKLIPFLKNREQANSLSLSQNAAHNDITNN</sequence>
<feature type="transmembrane region" description="Helical" evidence="7">
    <location>
        <begin position="251"/>
        <end position="271"/>
    </location>
</feature>
<dbReference type="GO" id="GO:0005886">
    <property type="term" value="C:plasma membrane"/>
    <property type="evidence" value="ECO:0007669"/>
    <property type="project" value="UniProtKB-SubCell"/>
</dbReference>
<dbReference type="PROSITE" id="PS50262">
    <property type="entry name" value="G_PROTEIN_RECEP_F1_2"/>
    <property type="match status" value="1"/>
</dbReference>
<evidence type="ECO:0000256" key="5">
    <source>
        <dbReference type="ARBA" id="ARBA00023136"/>
    </source>
</evidence>
<feature type="transmembrane region" description="Helical" evidence="7">
    <location>
        <begin position="186"/>
        <end position="207"/>
    </location>
</feature>
<organism evidence="9 10">
    <name type="scientific">Actinia tenebrosa</name>
    <name type="common">Australian red waratah sea anemone</name>
    <dbReference type="NCBI Taxonomy" id="6105"/>
    <lineage>
        <taxon>Eukaryota</taxon>
        <taxon>Metazoa</taxon>
        <taxon>Cnidaria</taxon>
        <taxon>Anthozoa</taxon>
        <taxon>Hexacorallia</taxon>
        <taxon>Actiniaria</taxon>
        <taxon>Actiniidae</taxon>
        <taxon>Actinia</taxon>
    </lineage>
</organism>
<dbReference type="PRINTS" id="PR00237">
    <property type="entry name" value="GPCRRHODOPSN"/>
</dbReference>
<evidence type="ECO:0000256" key="3">
    <source>
        <dbReference type="ARBA" id="ARBA00022692"/>
    </source>
</evidence>
<feature type="transmembrane region" description="Helical" evidence="7">
    <location>
        <begin position="117"/>
        <end position="139"/>
    </location>
</feature>
<keyword evidence="4 7" id="KW-1133">Transmembrane helix</keyword>
<dbReference type="OrthoDB" id="10042731at2759"/>
<dbReference type="SMART" id="SM01381">
    <property type="entry name" value="7TM_GPCR_Srsx"/>
    <property type="match status" value="1"/>
</dbReference>
<keyword evidence="3 6" id="KW-0812">Transmembrane</keyword>
<comment type="subcellular location">
    <subcellularLocation>
        <location evidence="1">Cell membrane</location>
        <topology evidence="1">Multi-pass membrane protein</topology>
    </subcellularLocation>
</comment>
<keyword evidence="6" id="KW-0297">G-protein coupled receptor</keyword>
<dbReference type="InterPro" id="IPR017452">
    <property type="entry name" value="GPCR_Rhodpsn_7TM"/>
</dbReference>
<gene>
    <name evidence="10" type="primary">LOC116302811</name>
</gene>
<dbReference type="RefSeq" id="XP_031568052.1">
    <property type="nucleotide sequence ID" value="XM_031712192.1"/>
</dbReference>
<dbReference type="PANTHER" id="PTHR22750">
    <property type="entry name" value="G-PROTEIN COUPLED RECEPTOR"/>
    <property type="match status" value="1"/>
</dbReference>
<reference evidence="10" key="1">
    <citation type="submission" date="2025-08" db="UniProtKB">
        <authorList>
            <consortium name="RefSeq"/>
        </authorList>
    </citation>
    <scope>IDENTIFICATION</scope>
    <source>
        <tissue evidence="10">Tentacle</tissue>
    </source>
</reference>
<evidence type="ECO:0000313" key="9">
    <source>
        <dbReference type="Proteomes" id="UP000515163"/>
    </source>
</evidence>
<dbReference type="FunCoup" id="A0A6P8IML8">
    <property type="interactions" value="693"/>
</dbReference>
<protein>
    <submittedName>
        <fullName evidence="10">Trace amine-associated receptor 4-like</fullName>
    </submittedName>
</protein>
<feature type="transmembrane region" description="Helical" evidence="7">
    <location>
        <begin position="36"/>
        <end position="65"/>
    </location>
</feature>
<evidence type="ECO:0000256" key="4">
    <source>
        <dbReference type="ARBA" id="ARBA00022989"/>
    </source>
</evidence>
<dbReference type="GeneID" id="116302811"/>
<feature type="transmembrane region" description="Helical" evidence="7">
    <location>
        <begin position="12"/>
        <end position="30"/>
    </location>
</feature>
<dbReference type="InterPro" id="IPR000276">
    <property type="entry name" value="GPCR_Rhodpsn"/>
</dbReference>
<dbReference type="GO" id="GO:0004930">
    <property type="term" value="F:G protein-coupled receptor activity"/>
    <property type="evidence" value="ECO:0007669"/>
    <property type="project" value="UniProtKB-KW"/>
</dbReference>
<name>A0A6P8IML8_ACTTE</name>
<proteinExistence type="inferred from homology"/>
<dbReference type="PROSITE" id="PS00237">
    <property type="entry name" value="G_PROTEIN_RECEP_F1_1"/>
    <property type="match status" value="1"/>
</dbReference>
<evidence type="ECO:0000256" key="7">
    <source>
        <dbReference type="SAM" id="Phobius"/>
    </source>
</evidence>
<feature type="transmembrane region" description="Helical" evidence="7">
    <location>
        <begin position="160"/>
        <end position="180"/>
    </location>
</feature>
<dbReference type="AlphaFoldDB" id="A0A6P8IML8"/>
<dbReference type="KEGG" id="aten:116302811"/>
<accession>A0A6P8IML8</accession>
<evidence type="ECO:0000259" key="8">
    <source>
        <dbReference type="PROSITE" id="PS50262"/>
    </source>
</evidence>
<dbReference type="SUPFAM" id="SSF81321">
    <property type="entry name" value="Family A G protein-coupled receptor-like"/>
    <property type="match status" value="1"/>
</dbReference>
<keyword evidence="9" id="KW-1185">Reference proteome</keyword>
<keyword evidence="6" id="KW-0675">Receptor</keyword>
<dbReference type="CDD" id="cd00637">
    <property type="entry name" value="7tm_classA_rhodopsin-like"/>
    <property type="match status" value="1"/>
</dbReference>